<evidence type="ECO:0000313" key="3">
    <source>
        <dbReference type="Proteomes" id="UP000789405"/>
    </source>
</evidence>
<gene>
    <name evidence="2" type="ORF">DERYTH_LOCUS14853</name>
</gene>
<proteinExistence type="predicted"/>
<reference evidence="2" key="1">
    <citation type="submission" date="2021-06" db="EMBL/GenBank/DDBJ databases">
        <authorList>
            <person name="Kallberg Y."/>
            <person name="Tangrot J."/>
            <person name="Rosling A."/>
        </authorList>
    </citation>
    <scope>NUCLEOTIDE SEQUENCE</scope>
    <source>
        <strain evidence="2">MA453B</strain>
    </source>
</reference>
<dbReference type="OrthoDB" id="2475761at2759"/>
<organism evidence="2 3">
    <name type="scientific">Dentiscutata erythropus</name>
    <dbReference type="NCBI Taxonomy" id="1348616"/>
    <lineage>
        <taxon>Eukaryota</taxon>
        <taxon>Fungi</taxon>
        <taxon>Fungi incertae sedis</taxon>
        <taxon>Mucoromycota</taxon>
        <taxon>Glomeromycotina</taxon>
        <taxon>Glomeromycetes</taxon>
        <taxon>Diversisporales</taxon>
        <taxon>Gigasporaceae</taxon>
        <taxon>Dentiscutata</taxon>
    </lineage>
</organism>
<feature type="region of interest" description="Disordered" evidence="1">
    <location>
        <begin position="186"/>
        <end position="208"/>
    </location>
</feature>
<evidence type="ECO:0000256" key="1">
    <source>
        <dbReference type="SAM" id="MobiDB-lite"/>
    </source>
</evidence>
<dbReference type="Proteomes" id="UP000789405">
    <property type="component" value="Unassembled WGS sequence"/>
</dbReference>
<dbReference type="AlphaFoldDB" id="A0A9N9IC63"/>
<accession>A0A9N9IC63</accession>
<comment type="caution">
    <text evidence="2">The sequence shown here is derived from an EMBL/GenBank/DDBJ whole genome shotgun (WGS) entry which is preliminary data.</text>
</comment>
<sequence>MYMNIDTILKVFVAPNIIEKIRYEINYNLFYHSAKISPESLHLYQMQNNDTMFIDNVFDYPLAYSFSIFKQAEDKIVEIWEHILLLQNFVASHWLHDECQDKDLATGEISSMAHPLSIVAKKLIQKKRAYAETIGIAYKVINIAIEKDNSCILKFLKKYIVQNDHSLVENTTSVSSSSQTTNLYKEYSEPNNISKSSPVKVTNSVKKN</sequence>
<protein>
    <submittedName>
        <fullName evidence="2">23090_t:CDS:1</fullName>
    </submittedName>
</protein>
<name>A0A9N9IC63_9GLOM</name>
<evidence type="ECO:0000313" key="2">
    <source>
        <dbReference type="EMBL" id="CAG8727702.1"/>
    </source>
</evidence>
<feature type="compositionally biased region" description="Polar residues" evidence="1">
    <location>
        <begin position="189"/>
        <end position="208"/>
    </location>
</feature>
<dbReference type="EMBL" id="CAJVPY010011528">
    <property type="protein sequence ID" value="CAG8727702.1"/>
    <property type="molecule type" value="Genomic_DNA"/>
</dbReference>
<keyword evidence="3" id="KW-1185">Reference proteome</keyword>